<feature type="transmembrane region" description="Helical" evidence="1">
    <location>
        <begin position="58"/>
        <end position="80"/>
    </location>
</feature>
<sequence>MSMIGIAAAFIMPFFNIPLIIRLVKRKRSDDISLLWAGGVWVCIVLMTPAALVSPDTAFRLFGYSNVIFFTAVTFLIFYYRWRPGRGASN</sequence>
<reference evidence="2 3" key="1">
    <citation type="submission" date="2017-09" db="EMBL/GenBank/DDBJ databases">
        <title>Depth-based differentiation of microbial function through sediment-hosted aquifers and enrichment of novel symbionts in the deep terrestrial subsurface.</title>
        <authorList>
            <person name="Probst A.J."/>
            <person name="Ladd B."/>
            <person name="Jarett J.K."/>
            <person name="Geller-Mcgrath D.E."/>
            <person name="Sieber C.M."/>
            <person name="Emerson J.B."/>
            <person name="Anantharaman K."/>
            <person name="Thomas B.C."/>
            <person name="Malmstrom R."/>
            <person name="Stieglmeier M."/>
            <person name="Klingl A."/>
            <person name="Woyke T."/>
            <person name="Ryan C.M."/>
            <person name="Banfield J.F."/>
        </authorList>
    </citation>
    <scope>NUCLEOTIDE SEQUENCE [LARGE SCALE GENOMIC DNA]</scope>
    <source>
        <strain evidence="2">CG11_big_fil_rev_8_21_14_0_20_45_26</strain>
    </source>
</reference>
<keyword evidence="1" id="KW-1133">Transmembrane helix</keyword>
<feature type="transmembrane region" description="Helical" evidence="1">
    <location>
        <begin position="6"/>
        <end position="24"/>
    </location>
</feature>
<protein>
    <submittedName>
        <fullName evidence="2">Uncharacterized protein</fullName>
    </submittedName>
</protein>
<feature type="transmembrane region" description="Helical" evidence="1">
    <location>
        <begin position="33"/>
        <end position="52"/>
    </location>
</feature>
<organism evidence="2 3">
    <name type="scientific">Candidatus Abzuiibacterium crystallinum</name>
    <dbReference type="NCBI Taxonomy" id="1974748"/>
    <lineage>
        <taxon>Bacteria</taxon>
        <taxon>Pseudomonadati</taxon>
        <taxon>Candidatus Omnitrophota</taxon>
        <taxon>Candidatus Abzuiibacterium</taxon>
    </lineage>
</organism>
<dbReference type="AlphaFoldDB" id="A0A2H0LV06"/>
<evidence type="ECO:0000313" key="2">
    <source>
        <dbReference type="EMBL" id="PIQ87335.1"/>
    </source>
</evidence>
<keyword evidence="1" id="KW-0472">Membrane</keyword>
<dbReference type="Proteomes" id="UP000230859">
    <property type="component" value="Unassembled WGS sequence"/>
</dbReference>
<evidence type="ECO:0000313" key="3">
    <source>
        <dbReference type="Proteomes" id="UP000230859"/>
    </source>
</evidence>
<gene>
    <name evidence="2" type="ORF">COV74_01205</name>
</gene>
<dbReference type="EMBL" id="PCVY01000015">
    <property type="protein sequence ID" value="PIQ87335.1"/>
    <property type="molecule type" value="Genomic_DNA"/>
</dbReference>
<name>A0A2H0LV06_9BACT</name>
<keyword evidence="1" id="KW-0812">Transmembrane</keyword>
<evidence type="ECO:0000256" key="1">
    <source>
        <dbReference type="SAM" id="Phobius"/>
    </source>
</evidence>
<dbReference type="Gene3D" id="1.20.1280.290">
    <property type="match status" value="1"/>
</dbReference>
<comment type="caution">
    <text evidence="2">The sequence shown here is derived from an EMBL/GenBank/DDBJ whole genome shotgun (WGS) entry which is preliminary data.</text>
</comment>
<proteinExistence type="predicted"/>
<accession>A0A2H0LV06</accession>